<evidence type="ECO:0000313" key="4">
    <source>
        <dbReference type="Proteomes" id="UP000664658"/>
    </source>
</evidence>
<dbReference type="EMBL" id="JAFNAA010000096">
    <property type="protein sequence ID" value="MBO1109937.1"/>
    <property type="molecule type" value="Genomic_DNA"/>
</dbReference>
<dbReference type="GO" id="GO:0080146">
    <property type="term" value="F:L-cysteine desulfhydrase activity"/>
    <property type="evidence" value="ECO:0007669"/>
    <property type="project" value="TreeGrafter"/>
</dbReference>
<evidence type="ECO:0000256" key="1">
    <source>
        <dbReference type="SAM" id="Phobius"/>
    </source>
</evidence>
<dbReference type="RefSeq" id="WP_207542849.1">
    <property type="nucleotide sequence ID" value="NZ_JAFNAA010000096.1"/>
</dbReference>
<dbReference type="GO" id="GO:0019450">
    <property type="term" value="P:L-cysteine catabolic process to pyruvate"/>
    <property type="evidence" value="ECO:0007669"/>
    <property type="project" value="TreeGrafter"/>
</dbReference>
<dbReference type="PANTHER" id="PTHR30501">
    <property type="entry name" value="UPF0597 PROTEIN YHAM"/>
    <property type="match status" value="1"/>
</dbReference>
<gene>
    <name evidence="3" type="ORF">J2R62_17425</name>
</gene>
<dbReference type="InterPro" id="IPR021144">
    <property type="entry name" value="UPF0597"/>
</dbReference>
<dbReference type="Proteomes" id="UP000664658">
    <property type="component" value="Unassembled WGS sequence"/>
</dbReference>
<keyword evidence="1" id="KW-0472">Membrane</keyword>
<protein>
    <submittedName>
        <fullName evidence="3">L-serine ammonia-lyase, iron-sulfur-dependent, subunit alpha</fullName>
    </submittedName>
</protein>
<keyword evidence="1" id="KW-1133">Transmembrane helix</keyword>
<comment type="caution">
    <text evidence="3">The sequence shown here is derived from an EMBL/GenBank/DDBJ whole genome shotgun (WGS) entry which is preliminary data.</text>
</comment>
<dbReference type="AlphaFoldDB" id="A0A8I1W8R0"/>
<dbReference type="PANTHER" id="PTHR30501:SF2">
    <property type="entry name" value="UPF0597 PROTEIN YHAM"/>
    <property type="match status" value="1"/>
</dbReference>
<reference evidence="3" key="1">
    <citation type="submission" date="2021-03" db="EMBL/GenBank/DDBJ databases">
        <title>Plesiomonas shigelloides zfcc0051, isolated from zebrafish feces.</title>
        <authorList>
            <person name="Vanderhoek Z."/>
            <person name="Gaulke C."/>
        </authorList>
    </citation>
    <scope>NUCLEOTIDE SEQUENCE</scope>
    <source>
        <strain evidence="3">Zfcc0051</strain>
    </source>
</reference>
<proteinExistence type="predicted"/>
<dbReference type="InterPro" id="IPR005130">
    <property type="entry name" value="Ser_deHydtase-like_asu"/>
</dbReference>
<keyword evidence="1" id="KW-0812">Transmembrane</keyword>
<organism evidence="3 4">
    <name type="scientific">Plesiomonas shigelloides</name>
    <name type="common">Aeromonas shigelloides</name>
    <dbReference type="NCBI Taxonomy" id="703"/>
    <lineage>
        <taxon>Bacteria</taxon>
        <taxon>Pseudomonadati</taxon>
        <taxon>Pseudomonadota</taxon>
        <taxon>Gammaproteobacteria</taxon>
        <taxon>Enterobacterales</taxon>
        <taxon>Enterobacteriaceae</taxon>
        <taxon>Plesiomonas</taxon>
    </lineage>
</organism>
<accession>A0A8I1W8R0</accession>
<dbReference type="Pfam" id="PF03313">
    <property type="entry name" value="SDH_alpha"/>
    <property type="match status" value="1"/>
</dbReference>
<evidence type="ECO:0000259" key="2">
    <source>
        <dbReference type="Pfam" id="PF03313"/>
    </source>
</evidence>
<evidence type="ECO:0000313" key="3">
    <source>
        <dbReference type="EMBL" id="MBO1109937.1"/>
    </source>
</evidence>
<name>A0A8I1W8R0_PLESH</name>
<sequence length="106" mass="10924">MPVMTTSGSGNQGMSASLPVIKYCEEKGLTHEQLIRGLFFSHLTTIHIKSNVGRLSAYCGVVCAGGGVAGALAFLDGMPLDRIDAAIETTLATLSGMLCDGAKSSC</sequence>
<feature type="domain" description="Serine dehydratase-like alpha subunit" evidence="2">
    <location>
        <begin position="1"/>
        <end position="106"/>
    </location>
</feature>
<keyword evidence="3" id="KW-0456">Lyase</keyword>
<feature type="transmembrane region" description="Helical" evidence="1">
    <location>
        <begin position="55"/>
        <end position="75"/>
    </location>
</feature>
<feature type="non-terminal residue" evidence="3">
    <location>
        <position position="106"/>
    </location>
</feature>